<dbReference type="SUPFAM" id="SSF75500">
    <property type="entry name" value="Putative transcriptional regulator TM1602, C-terminal domain"/>
    <property type="match status" value="1"/>
</dbReference>
<dbReference type="InterPro" id="IPR036388">
    <property type="entry name" value="WH-like_DNA-bd_sf"/>
</dbReference>
<accession>A0ABR7DEK7</accession>
<evidence type="ECO:0000259" key="2">
    <source>
        <dbReference type="Pfam" id="PF08279"/>
    </source>
</evidence>
<protein>
    <submittedName>
        <fullName evidence="3">Transcription repressor NadR</fullName>
    </submittedName>
</protein>
<dbReference type="Pfam" id="PF08279">
    <property type="entry name" value="HTH_11"/>
    <property type="match status" value="1"/>
</dbReference>
<dbReference type="PANTHER" id="PTHR40068">
    <property type="entry name" value="TRANSCRIPTION REPRESSOR NIAR-RELATED"/>
    <property type="match status" value="1"/>
</dbReference>
<evidence type="ECO:0000259" key="1">
    <source>
        <dbReference type="Pfam" id="PF02829"/>
    </source>
</evidence>
<dbReference type="Proteomes" id="UP000596929">
    <property type="component" value="Unassembled WGS sequence"/>
</dbReference>
<gene>
    <name evidence="3" type="ORF">H8S20_13275</name>
</gene>
<dbReference type="InterPro" id="IPR004173">
    <property type="entry name" value="3H_domain"/>
</dbReference>
<dbReference type="EMBL" id="JACOOO010000031">
    <property type="protein sequence ID" value="MBC5629851.1"/>
    <property type="molecule type" value="Genomic_DNA"/>
</dbReference>
<feature type="domain" description="Helix-turn-helix type 11" evidence="2">
    <location>
        <begin position="6"/>
        <end position="58"/>
    </location>
</feature>
<sequence length="169" mass="18952">MIANKRREAIVELLLKEKAPIKGVDLATKFNVTRQIIVKDIAILRAKGNNIIATPDGYMFNDDSGSRVKSIIAVNHSKAEMIKELEIVIKYGGIIEDVIVEHPIYGEIKGLLMIKNLNDLNRFRESFELSESTPLSSLTNGVHLHTVSVDTKENMELIKKELKEKGLTL</sequence>
<dbReference type="PANTHER" id="PTHR40068:SF1">
    <property type="entry name" value="TRANSCRIPTION REPRESSOR NIAR-RELATED"/>
    <property type="match status" value="1"/>
</dbReference>
<proteinExistence type="predicted"/>
<dbReference type="InterPro" id="IPR035922">
    <property type="entry name" value="3H_dom_sf"/>
</dbReference>
<dbReference type="InterPro" id="IPR036390">
    <property type="entry name" value="WH_DNA-bd_sf"/>
</dbReference>
<dbReference type="Gene3D" id="1.10.10.10">
    <property type="entry name" value="Winged helix-like DNA-binding domain superfamily/Winged helix DNA-binding domain"/>
    <property type="match status" value="1"/>
</dbReference>
<dbReference type="RefSeq" id="WP_032116832.1">
    <property type="nucleotide sequence ID" value="NZ_JACOOO010000031.1"/>
</dbReference>
<dbReference type="SUPFAM" id="SSF46785">
    <property type="entry name" value="Winged helix' DNA-binding domain"/>
    <property type="match status" value="1"/>
</dbReference>
<dbReference type="Pfam" id="PF02829">
    <property type="entry name" value="3H"/>
    <property type="match status" value="1"/>
</dbReference>
<comment type="caution">
    <text evidence="3">The sequence shown here is derived from an EMBL/GenBank/DDBJ whole genome shotgun (WGS) entry which is preliminary data.</text>
</comment>
<evidence type="ECO:0000313" key="3">
    <source>
        <dbReference type="EMBL" id="MBC5629851.1"/>
    </source>
</evidence>
<dbReference type="InterPro" id="IPR013196">
    <property type="entry name" value="HTH_11"/>
</dbReference>
<organism evidence="3 4">
    <name type="scientific">Clostridium hominis</name>
    <dbReference type="NCBI Taxonomy" id="2763036"/>
    <lineage>
        <taxon>Bacteria</taxon>
        <taxon>Bacillati</taxon>
        <taxon>Bacillota</taxon>
        <taxon>Clostridia</taxon>
        <taxon>Eubacteriales</taxon>
        <taxon>Clostridiaceae</taxon>
        <taxon>Clostridium</taxon>
    </lineage>
</organism>
<evidence type="ECO:0000313" key="4">
    <source>
        <dbReference type="Proteomes" id="UP000596929"/>
    </source>
</evidence>
<dbReference type="InterPro" id="IPR026043">
    <property type="entry name" value="NadR"/>
</dbReference>
<dbReference type="Gene3D" id="3.30.1340.20">
    <property type="entry name" value="3H domain"/>
    <property type="match status" value="1"/>
</dbReference>
<keyword evidence="4" id="KW-1185">Reference proteome</keyword>
<reference evidence="3 4" key="1">
    <citation type="submission" date="2020-08" db="EMBL/GenBank/DDBJ databases">
        <title>Genome public.</title>
        <authorList>
            <person name="Liu C."/>
            <person name="Sun Q."/>
        </authorList>
    </citation>
    <scope>NUCLEOTIDE SEQUENCE [LARGE SCALE GENOMIC DNA]</scope>
    <source>
        <strain evidence="3 4">NSJ-6</strain>
    </source>
</reference>
<feature type="domain" description="3H" evidence="1">
    <location>
        <begin position="72"/>
        <end position="167"/>
    </location>
</feature>
<name>A0ABR7DEK7_9CLOT</name>
<dbReference type="PIRSF" id="PIRSF037847">
    <property type="entry name" value="NiaR"/>
    <property type="match status" value="1"/>
</dbReference>